<organism evidence="4 5">
    <name type="scientific">Acrodontium crateriforme</name>
    <dbReference type="NCBI Taxonomy" id="150365"/>
    <lineage>
        <taxon>Eukaryota</taxon>
        <taxon>Fungi</taxon>
        <taxon>Dikarya</taxon>
        <taxon>Ascomycota</taxon>
        <taxon>Pezizomycotina</taxon>
        <taxon>Dothideomycetes</taxon>
        <taxon>Dothideomycetidae</taxon>
        <taxon>Mycosphaerellales</taxon>
        <taxon>Teratosphaeriaceae</taxon>
        <taxon>Acrodontium</taxon>
    </lineage>
</organism>
<feature type="compositionally biased region" description="Polar residues" evidence="2">
    <location>
        <begin position="229"/>
        <end position="243"/>
    </location>
</feature>
<feature type="compositionally biased region" description="Polar residues" evidence="2">
    <location>
        <begin position="290"/>
        <end position="306"/>
    </location>
</feature>
<evidence type="ECO:0000256" key="2">
    <source>
        <dbReference type="SAM" id="MobiDB-lite"/>
    </source>
</evidence>
<feature type="compositionally biased region" description="Polar residues" evidence="2">
    <location>
        <begin position="326"/>
        <end position="336"/>
    </location>
</feature>
<dbReference type="PROSITE" id="PS50157">
    <property type="entry name" value="ZINC_FINGER_C2H2_2"/>
    <property type="match status" value="2"/>
</dbReference>
<keyword evidence="1" id="KW-0862">Zinc</keyword>
<feature type="domain" description="C2H2-type" evidence="3">
    <location>
        <begin position="536"/>
        <end position="566"/>
    </location>
</feature>
<dbReference type="PANTHER" id="PTHR46179:SF19">
    <property type="entry name" value="C2H2 FINGER DOMAIN TRANSCRIPTION FACTOR (EUROFUNG)-RELATED"/>
    <property type="match status" value="1"/>
</dbReference>
<gene>
    <name evidence="4" type="ORF">R9X50_00325300</name>
</gene>
<feature type="region of interest" description="Disordered" evidence="2">
    <location>
        <begin position="228"/>
        <end position="249"/>
    </location>
</feature>
<accession>A0AAQ3M3Z8</accession>
<feature type="compositionally biased region" description="Polar residues" evidence="2">
    <location>
        <begin position="499"/>
        <end position="519"/>
    </location>
</feature>
<evidence type="ECO:0000313" key="5">
    <source>
        <dbReference type="Proteomes" id="UP001303373"/>
    </source>
</evidence>
<feature type="region of interest" description="Disordered" evidence="2">
    <location>
        <begin position="326"/>
        <end position="348"/>
    </location>
</feature>
<feature type="region of interest" description="Disordered" evidence="2">
    <location>
        <begin position="367"/>
        <end position="396"/>
    </location>
</feature>
<reference evidence="4 5" key="1">
    <citation type="submission" date="2023-11" db="EMBL/GenBank/DDBJ databases">
        <title>An acidophilic fungus is an integral part of prey digestion in a carnivorous sundew plant.</title>
        <authorList>
            <person name="Tsai I.J."/>
        </authorList>
    </citation>
    <scope>NUCLEOTIDE SEQUENCE [LARGE SCALE GENOMIC DNA]</scope>
    <source>
        <strain evidence="4">169a</strain>
    </source>
</reference>
<feature type="compositionally biased region" description="Basic residues" evidence="2">
    <location>
        <begin position="33"/>
        <end position="54"/>
    </location>
</feature>
<protein>
    <recommendedName>
        <fullName evidence="3">C2H2-type domain-containing protein</fullName>
    </recommendedName>
</protein>
<feature type="region of interest" description="Disordered" evidence="2">
    <location>
        <begin position="547"/>
        <end position="631"/>
    </location>
</feature>
<feature type="compositionally biased region" description="Low complexity" evidence="2">
    <location>
        <begin position="20"/>
        <end position="32"/>
    </location>
</feature>
<proteinExistence type="predicted"/>
<evidence type="ECO:0000256" key="1">
    <source>
        <dbReference type="PROSITE-ProRule" id="PRU00042"/>
    </source>
</evidence>
<dbReference type="GO" id="GO:0005634">
    <property type="term" value="C:nucleus"/>
    <property type="evidence" value="ECO:0007669"/>
    <property type="project" value="TreeGrafter"/>
</dbReference>
<dbReference type="Proteomes" id="UP001303373">
    <property type="component" value="Chromosome 4"/>
</dbReference>
<keyword evidence="1" id="KW-0863">Zinc-finger</keyword>
<feature type="region of interest" description="Disordered" evidence="2">
    <location>
        <begin position="289"/>
        <end position="310"/>
    </location>
</feature>
<dbReference type="AlphaFoldDB" id="A0AAQ3M3Z8"/>
<feature type="region of interest" description="Disordered" evidence="2">
    <location>
        <begin position="1"/>
        <end position="66"/>
    </location>
</feature>
<feature type="domain" description="C2H2-type" evidence="3">
    <location>
        <begin position="614"/>
        <end position="650"/>
    </location>
</feature>
<dbReference type="InterPro" id="IPR051061">
    <property type="entry name" value="Zinc_finger_trans_reg"/>
</dbReference>
<keyword evidence="1" id="KW-0479">Metal-binding</keyword>
<dbReference type="EMBL" id="CP138583">
    <property type="protein sequence ID" value="WPH00425.1"/>
    <property type="molecule type" value="Genomic_DNA"/>
</dbReference>
<dbReference type="PROSITE" id="PS00028">
    <property type="entry name" value="ZINC_FINGER_C2H2_1"/>
    <property type="match status" value="1"/>
</dbReference>
<dbReference type="InterPro" id="IPR013087">
    <property type="entry name" value="Znf_C2H2_type"/>
</dbReference>
<sequence>MAAASSTDDIDTLARRLSNPFPTTFSSPSTLPHRPHRPPHHQHHQHHHHHHHSPHPYPPPLPAYSVHDPTALAEALHLLRTHPSLTISYHPPSTAAPRLATADFANYPLPVAAPRPRPVDWSSQHQHTSMGAPAAVHLPVSFRSRTASASTITTGGPVSPQAPTNTYPHVVNTEFAPHSPLYFADNSAQSGSLDAPTYLAPPSAAHQAMQVFAIDHHNVGDFAPDFTHSARQSMSSHNGSPATPMSGYCAENMDAKQSNLAQNDFSRQTNPNVQLFRTESQAYQDELYNPPTTSYSSAPNTTTASRPANDYLSPHRKLISEALQTANNARAQSPSSAMPRERSPFRDGSPLAFAGSWASSAGMTAANLRRQQKEQAAQAEYAQHRPRLQREPTKTISPKEAMLDYNEPEQTSLFQDSIPAGYQRHNGGIEQWQNGFGNHPGSMFNTMQSAGQPVNFRSTPADGFSGPEAFNFVSLPQELDQSQVANNYQQSLNPPPFPTTLTSMDSSISDNAPQSSQDNPPAVKRPADTRANTGTYTCTYHSCTHRFHSQPELQKHKREVHRSQLHRREESNASSSGAVSSMSAHSSASPSSEEDEDGLTSAAIMARNSQAGPHKCTRINPSTGKPCDTIFSRPYDLTRHEDTIHNGRKQKVRCPLCREEKTFSRNDALTRHMRVVHPEVDSFGKRGRRD</sequence>
<evidence type="ECO:0000313" key="4">
    <source>
        <dbReference type="EMBL" id="WPH00425.1"/>
    </source>
</evidence>
<name>A0AAQ3M3Z8_9PEZI</name>
<dbReference type="GO" id="GO:0008270">
    <property type="term" value="F:zinc ion binding"/>
    <property type="evidence" value="ECO:0007669"/>
    <property type="project" value="UniProtKB-KW"/>
</dbReference>
<dbReference type="PANTHER" id="PTHR46179">
    <property type="entry name" value="ZINC FINGER PROTEIN"/>
    <property type="match status" value="1"/>
</dbReference>
<keyword evidence="5" id="KW-1185">Reference proteome</keyword>
<dbReference type="SMART" id="SM00355">
    <property type="entry name" value="ZnF_C2H2"/>
    <property type="match status" value="3"/>
</dbReference>
<dbReference type="GO" id="GO:0006357">
    <property type="term" value="P:regulation of transcription by RNA polymerase II"/>
    <property type="evidence" value="ECO:0007669"/>
    <property type="project" value="TreeGrafter"/>
</dbReference>
<evidence type="ECO:0000259" key="3">
    <source>
        <dbReference type="PROSITE" id="PS50157"/>
    </source>
</evidence>
<feature type="region of interest" description="Disordered" evidence="2">
    <location>
        <begin position="488"/>
        <end position="530"/>
    </location>
</feature>
<feature type="compositionally biased region" description="Low complexity" evidence="2">
    <location>
        <begin position="572"/>
        <end position="591"/>
    </location>
</feature>
<dbReference type="Gene3D" id="3.30.160.60">
    <property type="entry name" value="Classic Zinc Finger"/>
    <property type="match status" value="1"/>
</dbReference>
<feature type="compositionally biased region" description="Basic residues" evidence="2">
    <location>
        <begin position="555"/>
        <end position="565"/>
    </location>
</feature>